<feature type="transmembrane region" description="Helical" evidence="11">
    <location>
        <begin position="147"/>
        <end position="170"/>
    </location>
</feature>
<name>E6KYJ4_9PAST</name>
<evidence type="ECO:0000256" key="5">
    <source>
        <dbReference type="ARBA" id="ARBA00022475"/>
    </source>
</evidence>
<comment type="subcellular location">
    <subcellularLocation>
        <location evidence="1">Cell inner membrane</location>
        <topology evidence="1">Multi-pass membrane protein</topology>
    </subcellularLocation>
    <subcellularLocation>
        <location evidence="11">Cell membrane</location>
        <topology evidence="11">Multi-pass membrane protein</topology>
    </subcellularLocation>
</comment>
<evidence type="ECO:0000313" key="13">
    <source>
        <dbReference type="EMBL" id="EFU67548.1"/>
    </source>
</evidence>
<feature type="transmembrane region" description="Helical" evidence="11">
    <location>
        <begin position="415"/>
        <end position="435"/>
    </location>
</feature>
<organism evidence="13 14">
    <name type="scientific">Aggregatibacter segnis ATCC 33393</name>
    <dbReference type="NCBI Taxonomy" id="888057"/>
    <lineage>
        <taxon>Bacteria</taxon>
        <taxon>Pseudomonadati</taxon>
        <taxon>Pseudomonadota</taxon>
        <taxon>Gammaproteobacteria</taxon>
        <taxon>Pasteurellales</taxon>
        <taxon>Pasteurellaceae</taxon>
        <taxon>Aggregatibacter</taxon>
    </lineage>
</organism>
<dbReference type="RefSeq" id="WP_006718755.1">
    <property type="nucleotide sequence ID" value="NZ_GL622200.1"/>
</dbReference>
<dbReference type="NCBIfam" id="NF006952">
    <property type="entry name" value="PRK09433.1-3"/>
    <property type="match status" value="1"/>
</dbReference>
<dbReference type="EMBL" id="AEPS01000007">
    <property type="protein sequence ID" value="EFU67548.1"/>
    <property type="molecule type" value="Genomic_DNA"/>
</dbReference>
<keyword evidence="9 11" id="KW-1133">Transmembrane helix</keyword>
<comment type="subunit">
    <text evidence="2">The complex is composed of two ATP-binding proteins (ThiQ), two transmembrane proteins (ThiP) and a solute-binding protein (ThiB).</text>
</comment>
<dbReference type="Pfam" id="PF00528">
    <property type="entry name" value="BPD_transp_1"/>
    <property type="match status" value="1"/>
</dbReference>
<comment type="similarity">
    <text evidence="11">Belongs to the binding-protein-dependent transport system permease family.</text>
</comment>
<evidence type="ECO:0000256" key="4">
    <source>
        <dbReference type="ARBA" id="ARBA00022448"/>
    </source>
</evidence>
<proteinExistence type="inferred from homology"/>
<dbReference type="Proteomes" id="UP000032871">
    <property type="component" value="Unassembled WGS sequence"/>
</dbReference>
<dbReference type="PANTHER" id="PTHR30183">
    <property type="entry name" value="MOLYBDENUM TRANSPORT SYSTEM PERMEASE PROTEIN MODB"/>
    <property type="match status" value="1"/>
</dbReference>
<evidence type="ECO:0000256" key="6">
    <source>
        <dbReference type="ARBA" id="ARBA00022519"/>
    </source>
</evidence>
<evidence type="ECO:0000256" key="10">
    <source>
        <dbReference type="ARBA" id="ARBA00023136"/>
    </source>
</evidence>
<comment type="caution">
    <text evidence="13">The sequence shown here is derived from an EMBL/GenBank/DDBJ whole genome shotgun (WGS) entry which is preliminary data.</text>
</comment>
<evidence type="ECO:0000256" key="2">
    <source>
        <dbReference type="ARBA" id="ARBA00011650"/>
    </source>
</evidence>
<keyword evidence="5" id="KW-1003">Cell membrane</keyword>
<reference evidence="13 14" key="1">
    <citation type="submission" date="2010-12" db="EMBL/GenBank/DDBJ databases">
        <authorList>
            <person name="Muzny D."/>
            <person name="Qin X."/>
            <person name="Deng J."/>
            <person name="Jiang H."/>
            <person name="Liu Y."/>
            <person name="Qu J."/>
            <person name="Song X.-Z."/>
            <person name="Zhang L."/>
            <person name="Thornton R."/>
            <person name="Coyle M."/>
            <person name="Francisco L."/>
            <person name="Jackson L."/>
            <person name="Javaid M."/>
            <person name="Korchina V."/>
            <person name="Kovar C."/>
            <person name="Mata R."/>
            <person name="Mathew T."/>
            <person name="Ngo R."/>
            <person name="Nguyen L."/>
            <person name="Nguyen N."/>
            <person name="Okwuonu G."/>
            <person name="Ongeri F."/>
            <person name="Pham C."/>
            <person name="Simmons D."/>
            <person name="Wilczek-Boney K."/>
            <person name="Hale W."/>
            <person name="Jakkamsetti A."/>
            <person name="Pham P."/>
            <person name="Ruth R."/>
            <person name="San Lucas F."/>
            <person name="Warren J."/>
            <person name="Zhang J."/>
            <person name="Zhao Z."/>
            <person name="Zhou C."/>
            <person name="Zhu D."/>
            <person name="Lee S."/>
            <person name="Bess C."/>
            <person name="Blankenburg K."/>
            <person name="Forbes L."/>
            <person name="Fu Q."/>
            <person name="Gubbala S."/>
            <person name="Hirani K."/>
            <person name="Jayaseelan J.C."/>
            <person name="Lara F."/>
            <person name="Munidasa M."/>
            <person name="Palculict T."/>
            <person name="Patil S."/>
            <person name="Pu L.-L."/>
            <person name="Saada N."/>
            <person name="Tang L."/>
            <person name="Weissenberger G."/>
            <person name="Zhu Y."/>
            <person name="Hemphill L."/>
            <person name="Shang Y."/>
            <person name="Youmans B."/>
            <person name="Ayvaz T."/>
            <person name="Ross M."/>
            <person name="Santibanez J."/>
            <person name="Aqrawi P."/>
            <person name="Gross S."/>
            <person name="Joshi V."/>
            <person name="Fowler G."/>
            <person name="Nazareth L."/>
            <person name="Reid J."/>
            <person name="Worley K."/>
            <person name="Petrosino J."/>
            <person name="Highlander S."/>
            <person name="Gibbs R."/>
        </authorList>
    </citation>
    <scope>NUCLEOTIDE SEQUENCE [LARGE SCALE GENOMIC DNA]</scope>
    <source>
        <strain evidence="13 14">ATCC 33393</strain>
    </source>
</reference>
<evidence type="ECO:0000256" key="11">
    <source>
        <dbReference type="RuleBase" id="RU363032"/>
    </source>
</evidence>
<feature type="transmembrane region" description="Helical" evidence="11">
    <location>
        <begin position="62"/>
        <end position="89"/>
    </location>
</feature>
<feature type="transmembrane region" description="Helical" evidence="11">
    <location>
        <begin position="515"/>
        <end position="536"/>
    </location>
</feature>
<dbReference type="GO" id="GO:0015888">
    <property type="term" value="P:thiamine transport"/>
    <property type="evidence" value="ECO:0007669"/>
    <property type="project" value="InterPro"/>
</dbReference>
<evidence type="ECO:0000256" key="3">
    <source>
        <dbReference type="ARBA" id="ARBA00016947"/>
    </source>
</evidence>
<evidence type="ECO:0000256" key="1">
    <source>
        <dbReference type="ARBA" id="ARBA00004429"/>
    </source>
</evidence>
<dbReference type="STRING" id="739.GCA_001059425_00462"/>
<keyword evidence="6" id="KW-0997">Cell inner membrane</keyword>
<feature type="transmembrane region" description="Helical" evidence="11">
    <location>
        <begin position="254"/>
        <end position="275"/>
    </location>
</feature>
<dbReference type="InterPro" id="IPR005947">
    <property type="entry name" value="ThiP_ABC_transpt"/>
</dbReference>
<dbReference type="InterPro" id="IPR000515">
    <property type="entry name" value="MetI-like"/>
</dbReference>
<dbReference type="NCBIfam" id="TIGR01253">
    <property type="entry name" value="thiP"/>
    <property type="match status" value="1"/>
</dbReference>
<keyword evidence="7 11" id="KW-0812">Transmembrane</keyword>
<evidence type="ECO:0000256" key="9">
    <source>
        <dbReference type="ARBA" id="ARBA00022989"/>
    </source>
</evidence>
<keyword evidence="10 11" id="KW-0472">Membrane</keyword>
<dbReference type="Gene3D" id="1.10.3720.10">
    <property type="entry name" value="MetI-like"/>
    <property type="match status" value="2"/>
</dbReference>
<feature type="transmembrane region" description="Helical" evidence="11">
    <location>
        <begin position="213"/>
        <end position="234"/>
    </location>
</feature>
<dbReference type="CDD" id="cd06261">
    <property type="entry name" value="TM_PBP2"/>
    <property type="match status" value="2"/>
</dbReference>
<evidence type="ECO:0000256" key="8">
    <source>
        <dbReference type="ARBA" id="ARBA00022737"/>
    </source>
</evidence>
<feature type="transmembrane region" description="Helical" evidence="11">
    <location>
        <begin position="341"/>
        <end position="366"/>
    </location>
</feature>
<keyword evidence="8" id="KW-0677">Repeat</keyword>
<dbReference type="OrthoDB" id="7066776at2"/>
<feature type="transmembrane region" description="Helical" evidence="11">
    <location>
        <begin position="475"/>
        <end position="495"/>
    </location>
</feature>
<accession>E6KYJ4</accession>
<gene>
    <name evidence="13" type="primary">thiP</name>
    <name evidence="13" type="ORF">HMPREF9064_1226</name>
</gene>
<evidence type="ECO:0000313" key="14">
    <source>
        <dbReference type="Proteomes" id="UP000032871"/>
    </source>
</evidence>
<dbReference type="AlphaFoldDB" id="E6KYJ4"/>
<feature type="transmembrane region" description="Helical" evidence="11">
    <location>
        <begin position="21"/>
        <end position="42"/>
    </location>
</feature>
<evidence type="ECO:0000256" key="7">
    <source>
        <dbReference type="ARBA" id="ARBA00022692"/>
    </source>
</evidence>
<dbReference type="GeneID" id="60800618"/>
<evidence type="ECO:0000259" key="12">
    <source>
        <dbReference type="PROSITE" id="PS50928"/>
    </source>
</evidence>
<dbReference type="GO" id="GO:0005886">
    <property type="term" value="C:plasma membrane"/>
    <property type="evidence" value="ECO:0007669"/>
    <property type="project" value="UniProtKB-SubCell"/>
</dbReference>
<keyword evidence="14" id="KW-1185">Reference proteome</keyword>
<feature type="transmembrane region" description="Helical" evidence="11">
    <location>
        <begin position="378"/>
        <end position="403"/>
    </location>
</feature>
<dbReference type="SUPFAM" id="SSF161098">
    <property type="entry name" value="MetI-like"/>
    <property type="match status" value="2"/>
</dbReference>
<feature type="domain" description="ABC transmembrane type-1" evidence="12">
    <location>
        <begin position="342"/>
        <end position="537"/>
    </location>
</feature>
<dbReference type="PANTHER" id="PTHR30183:SF9">
    <property type="entry name" value="THIAMINE TRANSPORT SYSTEM PERMEASE PROTEIN THIP"/>
    <property type="match status" value="1"/>
</dbReference>
<feature type="domain" description="ABC transmembrane type-1" evidence="12">
    <location>
        <begin position="67"/>
        <end position="272"/>
    </location>
</feature>
<feature type="transmembrane region" description="Helical" evidence="11">
    <location>
        <begin position="101"/>
        <end position="127"/>
    </location>
</feature>
<protein>
    <recommendedName>
        <fullName evidence="3">Thiamine transport system permease protein ThiP</fullName>
    </recommendedName>
</protein>
<sequence>MFWLSRSLFTRLFFSSPQFRPRHYVGGVSVILLISLLYGFAMRAVLAQGTEFQWQQFFADRYLHHVIAFSFGQALLSALLSLFFGVLLARAFYYVEFVGKAFLLKIMSLTFVLPVLVAIFGLIGIYGASGWIAQLLHFFDRTWTGSIYGLSGILIAHLFFNIPLATKLFLQSLESIPYEQHQLAAQLNIRGWRFVRLVEWHVLRRQMLPTFSLIFMLCFTSFTVVLTLGGGPQYTTLETAIYQAILFEFDLPKAAVFALLQFVFCLLLFTFSSLFNNTSQTTLSSPYRWLSPSKSAVKFFHVFLLGVFVCFMLSPLLNILFSALTSGKWLTAWHNPQLWKALTYSLTIAPASALLALLMAVALLLLSRRLQWLYYVKTAQFILNAGMVILAIPILVLAMGLFLLLRDVDFSNAHLFAIVVACNALSAMPFVLRILTEPFNNNMLYYERLCNSLGIVGWQRFRLIEWHSLRTPINYALALAFALSLGDFTAIALFGNQEFTSLPHLLYQQLGSYRHQEAAVTAGILLLLCGAIFALIEHQKEQHDSLR</sequence>
<feature type="transmembrane region" description="Helical" evidence="11">
    <location>
        <begin position="296"/>
        <end position="321"/>
    </location>
</feature>
<dbReference type="GO" id="GO:0022857">
    <property type="term" value="F:transmembrane transporter activity"/>
    <property type="evidence" value="ECO:0007669"/>
    <property type="project" value="InterPro"/>
</dbReference>
<dbReference type="HOGENOM" id="CLU_021838_5_3_6"/>
<keyword evidence="4 11" id="KW-0813">Transport</keyword>
<dbReference type="InterPro" id="IPR035906">
    <property type="entry name" value="MetI-like_sf"/>
</dbReference>
<dbReference type="PROSITE" id="PS50928">
    <property type="entry name" value="ABC_TM1"/>
    <property type="match status" value="2"/>
</dbReference>